<feature type="transmembrane region" description="Helical" evidence="1">
    <location>
        <begin position="138"/>
        <end position="157"/>
    </location>
</feature>
<evidence type="ECO:0000313" key="3">
    <source>
        <dbReference type="Proteomes" id="UP000075025"/>
    </source>
</evidence>
<gene>
    <name evidence="2" type="ORF">NS220_13370</name>
</gene>
<feature type="transmembrane region" description="Helical" evidence="1">
    <location>
        <begin position="69"/>
        <end position="87"/>
    </location>
</feature>
<keyword evidence="1" id="KW-1133">Transmembrane helix</keyword>
<keyword evidence="1" id="KW-0472">Membrane</keyword>
<feature type="transmembrane region" description="Helical" evidence="1">
    <location>
        <begin position="99"/>
        <end position="118"/>
    </location>
</feature>
<dbReference type="AlphaFoldDB" id="A0A147EVH2"/>
<reference evidence="2 3" key="1">
    <citation type="journal article" date="2016" name="Front. Microbiol.">
        <title>Genomic Resource of Rice Seed Associated Bacteria.</title>
        <authorList>
            <person name="Midha S."/>
            <person name="Bansal K."/>
            <person name="Sharma S."/>
            <person name="Kumar N."/>
            <person name="Patil P.P."/>
            <person name="Chaudhry V."/>
            <person name="Patil P.B."/>
        </authorList>
    </citation>
    <scope>NUCLEOTIDE SEQUENCE [LARGE SCALE GENOMIC DNA]</scope>
    <source>
        <strain evidence="2 3">NS220</strain>
    </source>
</reference>
<keyword evidence="1" id="KW-0812">Transmembrane</keyword>
<protein>
    <submittedName>
        <fullName evidence="2">Uncharacterized protein</fullName>
    </submittedName>
</protein>
<feature type="transmembrane region" description="Helical" evidence="1">
    <location>
        <begin position="33"/>
        <end position="57"/>
    </location>
</feature>
<dbReference type="EMBL" id="LDRT01000094">
    <property type="protein sequence ID" value="KTR93142.1"/>
    <property type="molecule type" value="Genomic_DNA"/>
</dbReference>
<evidence type="ECO:0000313" key="2">
    <source>
        <dbReference type="EMBL" id="KTR93142.1"/>
    </source>
</evidence>
<name>A0A147EVH2_MICTE</name>
<evidence type="ECO:0000256" key="1">
    <source>
        <dbReference type="SAM" id="Phobius"/>
    </source>
</evidence>
<proteinExistence type="predicted"/>
<comment type="caution">
    <text evidence="2">The sequence shown here is derived from an EMBL/GenBank/DDBJ whole genome shotgun (WGS) entry which is preliminary data.</text>
</comment>
<dbReference type="Proteomes" id="UP000075025">
    <property type="component" value="Unassembled WGS sequence"/>
</dbReference>
<sequence length="310" mass="32825">MVTVLLIDAALVGLALVVVTRARAAWRQPRSRIAWLAALLGVIALLTQGTVIPLPAMDAVLGGTNVLKLVQNVLTMVALWLGIQAGTAPATARIRTLRWGFPLALAVLFAVVFFVAMPERGPSSFLFVETAAATSTGAWAYGVVHMSGIALVGVFLYRSARGSLPAARRLFRVGAAGIVLGCLSEILDLTLTRFFAPSAVVSALFDPLFYLGVVSFVIGILVASRATAVIRRRGERLLERAESLAADRGASVPVGPAAFVDTDTDTRLHTLRVAIEDHAIATSTALTGEHRALLDDVDAHLTRRTTGVRA</sequence>
<feature type="transmembrane region" description="Helical" evidence="1">
    <location>
        <begin position="169"/>
        <end position="187"/>
    </location>
</feature>
<feature type="transmembrane region" description="Helical" evidence="1">
    <location>
        <begin position="6"/>
        <end position="26"/>
    </location>
</feature>
<dbReference type="PATRIC" id="fig|2033.6.peg.3988"/>
<accession>A0A147EVH2</accession>
<dbReference type="RefSeq" id="WP_058624531.1">
    <property type="nucleotide sequence ID" value="NZ_LDRT01000094.1"/>
</dbReference>
<feature type="transmembrane region" description="Helical" evidence="1">
    <location>
        <begin position="207"/>
        <end position="230"/>
    </location>
</feature>
<organism evidence="2 3">
    <name type="scientific">Microbacterium testaceum</name>
    <name type="common">Aureobacterium testaceum</name>
    <name type="synonym">Brevibacterium testaceum</name>
    <dbReference type="NCBI Taxonomy" id="2033"/>
    <lineage>
        <taxon>Bacteria</taxon>
        <taxon>Bacillati</taxon>
        <taxon>Actinomycetota</taxon>
        <taxon>Actinomycetes</taxon>
        <taxon>Micrococcales</taxon>
        <taxon>Microbacteriaceae</taxon>
        <taxon>Microbacterium</taxon>
    </lineage>
</organism>